<evidence type="ECO:0000313" key="3">
    <source>
        <dbReference type="Proteomes" id="UP001375240"/>
    </source>
</evidence>
<organism evidence="2 3">
    <name type="scientific">Orbilia brochopaga</name>
    <dbReference type="NCBI Taxonomy" id="3140254"/>
    <lineage>
        <taxon>Eukaryota</taxon>
        <taxon>Fungi</taxon>
        <taxon>Dikarya</taxon>
        <taxon>Ascomycota</taxon>
        <taxon>Pezizomycotina</taxon>
        <taxon>Orbiliomycetes</taxon>
        <taxon>Orbiliales</taxon>
        <taxon>Orbiliaceae</taxon>
        <taxon>Orbilia</taxon>
    </lineage>
</organism>
<reference evidence="2 3" key="1">
    <citation type="submission" date="2019-10" db="EMBL/GenBank/DDBJ databases">
        <authorList>
            <person name="Palmer J.M."/>
        </authorList>
    </citation>
    <scope>NUCLEOTIDE SEQUENCE [LARGE SCALE GENOMIC DNA]</scope>
    <source>
        <strain evidence="2 3">TWF696</strain>
    </source>
</reference>
<proteinExistence type="predicted"/>
<name>A0AAV9UV48_9PEZI</name>
<dbReference type="AlphaFoldDB" id="A0AAV9UV48"/>
<protein>
    <submittedName>
        <fullName evidence="2">Uncharacterized protein</fullName>
    </submittedName>
</protein>
<dbReference type="EMBL" id="JAVHNQ010000004">
    <property type="protein sequence ID" value="KAK6349767.1"/>
    <property type="molecule type" value="Genomic_DNA"/>
</dbReference>
<accession>A0AAV9UV48</accession>
<evidence type="ECO:0000313" key="2">
    <source>
        <dbReference type="EMBL" id="KAK6349767.1"/>
    </source>
</evidence>
<feature type="region of interest" description="Disordered" evidence="1">
    <location>
        <begin position="51"/>
        <end position="107"/>
    </location>
</feature>
<feature type="compositionally biased region" description="Acidic residues" evidence="1">
    <location>
        <begin position="95"/>
        <end position="104"/>
    </location>
</feature>
<dbReference type="Proteomes" id="UP001375240">
    <property type="component" value="Unassembled WGS sequence"/>
</dbReference>
<keyword evidence="3" id="KW-1185">Reference proteome</keyword>
<feature type="compositionally biased region" description="Polar residues" evidence="1">
    <location>
        <begin position="74"/>
        <end position="84"/>
    </location>
</feature>
<sequence length="146" mass="16816">MQYKIRRDLQMQGWADGREGCEADITGKQTQAGRLSVFLLRGMNQFEEIYGKGGGGVKKEAPVDAVEGKRKGTNGRNLTTGYDTKQQRKRQDRIADDDGYEDDEDRKRKKRGLEMLCIQESGAKEGKPGWQEKKIRYIKRTERRNE</sequence>
<gene>
    <name evidence="2" type="ORF">TWF696_006043</name>
</gene>
<feature type="compositionally biased region" description="Basic and acidic residues" evidence="1">
    <location>
        <begin position="57"/>
        <end position="70"/>
    </location>
</feature>
<comment type="caution">
    <text evidence="2">The sequence shown here is derived from an EMBL/GenBank/DDBJ whole genome shotgun (WGS) entry which is preliminary data.</text>
</comment>
<evidence type="ECO:0000256" key="1">
    <source>
        <dbReference type="SAM" id="MobiDB-lite"/>
    </source>
</evidence>